<proteinExistence type="predicted"/>
<dbReference type="EMBL" id="LAZR01030758">
    <property type="protein sequence ID" value="KKL55667.1"/>
    <property type="molecule type" value="Genomic_DNA"/>
</dbReference>
<accession>A0A0F9FWW8</accession>
<evidence type="ECO:0008006" key="3">
    <source>
        <dbReference type="Google" id="ProtNLM"/>
    </source>
</evidence>
<reference evidence="2" key="1">
    <citation type="journal article" date="2015" name="Nature">
        <title>Complex archaea that bridge the gap between prokaryotes and eukaryotes.</title>
        <authorList>
            <person name="Spang A."/>
            <person name="Saw J.H."/>
            <person name="Jorgensen S.L."/>
            <person name="Zaremba-Niedzwiedzka K."/>
            <person name="Martijn J."/>
            <person name="Lind A.E."/>
            <person name="van Eijk R."/>
            <person name="Schleper C."/>
            <person name="Guy L."/>
            <person name="Ettema T.J."/>
        </authorList>
    </citation>
    <scope>NUCLEOTIDE SEQUENCE</scope>
</reference>
<feature type="region of interest" description="Disordered" evidence="1">
    <location>
        <begin position="21"/>
        <end position="41"/>
    </location>
</feature>
<gene>
    <name evidence="2" type="ORF">LCGC14_2253120</name>
</gene>
<organism evidence="2">
    <name type="scientific">marine sediment metagenome</name>
    <dbReference type="NCBI Taxonomy" id="412755"/>
    <lineage>
        <taxon>unclassified sequences</taxon>
        <taxon>metagenomes</taxon>
        <taxon>ecological metagenomes</taxon>
    </lineage>
</organism>
<protein>
    <recommendedName>
        <fullName evidence="3">Protein kinase domain-containing protein</fullName>
    </recommendedName>
</protein>
<evidence type="ECO:0000256" key="1">
    <source>
        <dbReference type="SAM" id="MobiDB-lite"/>
    </source>
</evidence>
<sequence length="242" mass="27744">MTRINSVMKLFEIKPIPPEKFTPRPTMQGLSKLEKRPGEKAEKIGKGNYASAWSTATEPGTVRKVVSDRSNLSRDAYFQYIRKITKNERLSKNPYFPKIYDVQVVRDKNFDLPSHSYYVDMERLHALDTLSDEEVLTIGRKLIDGFDSWMNQTLNGQKMYSDPQQALVSYFIQLLVKKSSYSSKSGRLLDNIKDSNLKQALMFIKSVLRQEIGFFTDAHAANIMIRRGRHAPQLVFTDPLGG</sequence>
<dbReference type="AlphaFoldDB" id="A0A0F9FWW8"/>
<name>A0A0F9FWW8_9ZZZZ</name>
<comment type="caution">
    <text evidence="2">The sequence shown here is derived from an EMBL/GenBank/DDBJ whole genome shotgun (WGS) entry which is preliminary data.</text>
</comment>
<evidence type="ECO:0000313" key="2">
    <source>
        <dbReference type="EMBL" id="KKL55667.1"/>
    </source>
</evidence>
<feature type="compositionally biased region" description="Basic and acidic residues" evidence="1">
    <location>
        <begin position="32"/>
        <end position="41"/>
    </location>
</feature>